<proteinExistence type="predicted"/>
<gene>
    <name evidence="1" type="ORF">DFR43_108126</name>
</gene>
<name>A0A4R6U9N1_9BURK</name>
<accession>A0A4R6U9N1</accession>
<dbReference type="InterPro" id="IPR025906">
    <property type="entry name" value="YjfB_motility"/>
</dbReference>
<comment type="caution">
    <text evidence="1">The sequence shown here is derived from an EMBL/GenBank/DDBJ whole genome shotgun (WGS) entry which is preliminary data.</text>
</comment>
<protein>
    <submittedName>
        <fullName evidence="1">Putative motility protein YjfB-like</fullName>
    </submittedName>
</protein>
<dbReference type="Pfam" id="PF14070">
    <property type="entry name" value="YjfB_motility"/>
    <property type="match status" value="1"/>
</dbReference>
<evidence type="ECO:0000313" key="1">
    <source>
        <dbReference type="EMBL" id="TDQ43181.1"/>
    </source>
</evidence>
<organism evidence="1 2">
    <name type="scientific">Tepidicella xavieri</name>
    <dbReference type="NCBI Taxonomy" id="360241"/>
    <lineage>
        <taxon>Bacteria</taxon>
        <taxon>Pseudomonadati</taxon>
        <taxon>Pseudomonadota</taxon>
        <taxon>Betaproteobacteria</taxon>
        <taxon>Burkholderiales</taxon>
        <taxon>Tepidicella</taxon>
    </lineage>
</organism>
<reference evidence="1 2" key="1">
    <citation type="submission" date="2019-03" db="EMBL/GenBank/DDBJ databases">
        <title>Genomic Encyclopedia of Type Strains, Phase IV (KMG-IV): sequencing the most valuable type-strain genomes for metagenomic binning, comparative biology and taxonomic classification.</title>
        <authorList>
            <person name="Goeker M."/>
        </authorList>
    </citation>
    <scope>NUCLEOTIDE SEQUENCE [LARGE SCALE GENOMIC DNA]</scope>
    <source>
        <strain evidence="1 2">DSM 19605</strain>
    </source>
</reference>
<sequence>MNVEPSAMVQAVLEMRAASDAQAVQVEVLKRAMSVQEQAAMRLLMALPGSLPLAPAGQPGAQINVMA</sequence>
<evidence type="ECO:0000313" key="2">
    <source>
        <dbReference type="Proteomes" id="UP000295510"/>
    </source>
</evidence>
<dbReference type="RefSeq" id="WP_133597596.1">
    <property type="nucleotide sequence ID" value="NZ_SNYL01000008.1"/>
</dbReference>
<dbReference type="OrthoDB" id="8910812at2"/>
<dbReference type="Proteomes" id="UP000295510">
    <property type="component" value="Unassembled WGS sequence"/>
</dbReference>
<keyword evidence="2" id="KW-1185">Reference proteome</keyword>
<dbReference type="AlphaFoldDB" id="A0A4R6U9N1"/>
<dbReference type="EMBL" id="SNYL01000008">
    <property type="protein sequence ID" value="TDQ43181.1"/>
    <property type="molecule type" value="Genomic_DNA"/>
</dbReference>